<evidence type="ECO:0000256" key="4">
    <source>
        <dbReference type="ARBA" id="ARBA00022630"/>
    </source>
</evidence>
<name>A0A6S6QUE5_9FIRM</name>
<organism evidence="8 9">
    <name type="scientific">Anaerocolumna cellulosilytica</name>
    <dbReference type="NCBI Taxonomy" id="433286"/>
    <lineage>
        <taxon>Bacteria</taxon>
        <taxon>Bacillati</taxon>
        <taxon>Bacillota</taxon>
        <taxon>Clostridia</taxon>
        <taxon>Lachnospirales</taxon>
        <taxon>Lachnospiraceae</taxon>
        <taxon>Anaerocolumna</taxon>
    </lineage>
</organism>
<keyword evidence="6 7" id="KW-0249">Electron transport</keyword>
<dbReference type="AlphaFoldDB" id="A0A6S6QUE5"/>
<comment type="cofactor">
    <cofactor evidence="1 7">
        <name>FMN</name>
        <dbReference type="ChEBI" id="CHEBI:58210"/>
    </cofactor>
</comment>
<dbReference type="RefSeq" id="WP_184090247.1">
    <property type="nucleotide sequence ID" value="NZ_AP023367.1"/>
</dbReference>
<evidence type="ECO:0000256" key="2">
    <source>
        <dbReference type="ARBA" id="ARBA00005267"/>
    </source>
</evidence>
<accession>A0A6S6QUE5</accession>
<dbReference type="KEGG" id="acel:acsn021_08650"/>
<evidence type="ECO:0000313" key="8">
    <source>
        <dbReference type="EMBL" id="BCJ93296.1"/>
    </source>
</evidence>
<keyword evidence="5 7" id="KW-0288">FMN</keyword>
<dbReference type="PANTHER" id="PTHR32145:SF11">
    <property type="entry name" value="DIFLAVIN FLAVOPROTEIN A 2-RELATED"/>
    <property type="match status" value="1"/>
</dbReference>
<evidence type="ECO:0000313" key="9">
    <source>
        <dbReference type="Proteomes" id="UP000515561"/>
    </source>
</evidence>
<dbReference type="Gene3D" id="3.40.50.360">
    <property type="match status" value="1"/>
</dbReference>
<keyword evidence="9" id="KW-1185">Reference proteome</keyword>
<evidence type="ECO:0000256" key="6">
    <source>
        <dbReference type="ARBA" id="ARBA00022982"/>
    </source>
</evidence>
<evidence type="ECO:0000256" key="3">
    <source>
        <dbReference type="ARBA" id="ARBA00022448"/>
    </source>
</evidence>
<keyword evidence="4 7" id="KW-0285">Flavoprotein</keyword>
<proteinExistence type="inferred from homology"/>
<dbReference type="PROSITE" id="PS50902">
    <property type="entry name" value="FLAVODOXIN_LIKE"/>
    <property type="match status" value="1"/>
</dbReference>
<dbReference type="InterPro" id="IPR001226">
    <property type="entry name" value="Flavodoxin_CS"/>
</dbReference>
<reference evidence="8 9" key="1">
    <citation type="journal article" date="2016" name="Int. J. Syst. Evol. Microbiol.">
        <title>Descriptions of Anaerotaenia torta gen. nov., sp. nov. and Anaerocolumna cellulosilytica gen. nov., sp. nov. isolated from a methanogenic reactor of cattle waste.</title>
        <authorList>
            <person name="Uek A."/>
            <person name="Ohtaki Y."/>
            <person name="Kaku N."/>
            <person name="Ueki K."/>
        </authorList>
    </citation>
    <scope>NUCLEOTIDE SEQUENCE [LARGE SCALE GENOMIC DNA]</scope>
    <source>
        <strain evidence="8 9">SN021</strain>
    </source>
</reference>
<dbReference type="GO" id="GO:0016651">
    <property type="term" value="F:oxidoreductase activity, acting on NAD(P)H"/>
    <property type="evidence" value="ECO:0007669"/>
    <property type="project" value="UniProtKB-ARBA"/>
</dbReference>
<sequence>MSKIYVVYWSGTGNTKSMADKIGEGIEAGGKEVQVTDVSDISPEGLKDEAVYALGCPSMGAEELEEDSMEPFVAGLLPFVAGKKIGLFGSYGWGNCEWMRDWEERLKKAGAEIVLEEGVTCLNDPDSETLDKCLELGKALAAL</sequence>
<dbReference type="SUPFAM" id="SSF52218">
    <property type="entry name" value="Flavoproteins"/>
    <property type="match status" value="1"/>
</dbReference>
<dbReference type="Pfam" id="PF00258">
    <property type="entry name" value="Flavodoxin_1"/>
    <property type="match status" value="1"/>
</dbReference>
<evidence type="ECO:0000256" key="5">
    <source>
        <dbReference type="ARBA" id="ARBA00022643"/>
    </source>
</evidence>
<dbReference type="InterPro" id="IPR029039">
    <property type="entry name" value="Flavoprotein-like_sf"/>
</dbReference>
<dbReference type="InterPro" id="IPR008254">
    <property type="entry name" value="Flavodoxin/NO_synth"/>
</dbReference>
<evidence type="ECO:0000256" key="1">
    <source>
        <dbReference type="ARBA" id="ARBA00001917"/>
    </source>
</evidence>
<dbReference type="GO" id="GO:0009055">
    <property type="term" value="F:electron transfer activity"/>
    <property type="evidence" value="ECO:0007669"/>
    <property type="project" value="UniProtKB-UniRule"/>
</dbReference>
<keyword evidence="3 7" id="KW-0813">Transport</keyword>
<protein>
    <recommendedName>
        <fullName evidence="7">Flavodoxin</fullName>
    </recommendedName>
</protein>
<dbReference type="GO" id="GO:0010181">
    <property type="term" value="F:FMN binding"/>
    <property type="evidence" value="ECO:0007669"/>
    <property type="project" value="UniProtKB-UniRule"/>
</dbReference>
<dbReference type="Proteomes" id="UP000515561">
    <property type="component" value="Chromosome"/>
</dbReference>
<comment type="function">
    <text evidence="7">Low-potential electron donor to a number of redox enzymes.</text>
</comment>
<dbReference type="NCBIfam" id="TIGR01753">
    <property type="entry name" value="flav_short"/>
    <property type="match status" value="1"/>
</dbReference>
<comment type="similarity">
    <text evidence="2 7">Belongs to the flavodoxin family.</text>
</comment>
<evidence type="ECO:0000256" key="7">
    <source>
        <dbReference type="RuleBase" id="RU367037"/>
    </source>
</evidence>
<dbReference type="EMBL" id="AP023367">
    <property type="protein sequence ID" value="BCJ93296.1"/>
    <property type="molecule type" value="Genomic_DNA"/>
</dbReference>
<dbReference type="InterPro" id="IPR010087">
    <property type="entry name" value="Flav_short"/>
</dbReference>
<dbReference type="PROSITE" id="PS00201">
    <property type="entry name" value="FLAVODOXIN"/>
    <property type="match status" value="1"/>
</dbReference>
<dbReference type="PANTHER" id="PTHR32145">
    <property type="entry name" value="DIFLAVIN FLAVOPROTEIN A 2-RELATED"/>
    <property type="match status" value="1"/>
</dbReference>
<dbReference type="InterPro" id="IPR051285">
    <property type="entry name" value="NADH_oxidoreductase_modular"/>
</dbReference>
<gene>
    <name evidence="8" type="primary">fldX</name>
    <name evidence="8" type="ORF">acsn021_08650</name>
</gene>